<sequence length="205" mass="22292">MNSTANAILKKEAFLYCVLVLGLTLAANLSGVFELIAVSQAAPLITVLLLLLFRPKRKETLLSTGMTKLGGLRWYVIALLSGIPVIIGFAAAWGLGFIALPSAHEFSNGMTMAAYFQVIAQSFFSPNMLIVMTLFSFAEEIGWRGYLQPKLTQAMGAKKAILITAAVWAVFHYPFYLNGYNEDGIPLVTIALFTAMIFPLSVVMG</sequence>
<protein>
    <submittedName>
        <fullName evidence="3">CPBP family intramembrane metalloprotease</fullName>
    </submittedName>
</protein>
<evidence type="ECO:0000256" key="1">
    <source>
        <dbReference type="SAM" id="Phobius"/>
    </source>
</evidence>
<feature type="transmembrane region" description="Helical" evidence="1">
    <location>
        <begin position="112"/>
        <end position="138"/>
    </location>
</feature>
<feature type="transmembrane region" description="Helical" evidence="1">
    <location>
        <begin position="159"/>
        <end position="178"/>
    </location>
</feature>
<evidence type="ECO:0000313" key="3">
    <source>
        <dbReference type="EMBL" id="MCE5168493.1"/>
    </source>
</evidence>
<dbReference type="RefSeq" id="WP_233695738.1">
    <property type="nucleotide sequence ID" value="NZ_JAJNBZ010000002.1"/>
</dbReference>
<feature type="transmembrane region" description="Helical" evidence="1">
    <location>
        <begin position="184"/>
        <end position="204"/>
    </location>
</feature>
<keyword evidence="1" id="KW-0472">Membrane</keyword>
<feature type="domain" description="CAAX prenyl protease 2/Lysostaphin resistance protein A-like" evidence="2">
    <location>
        <begin position="125"/>
        <end position="198"/>
    </location>
</feature>
<accession>A0ABS8Y9F6</accession>
<keyword evidence="3" id="KW-0378">Hydrolase</keyword>
<keyword evidence="3" id="KW-0645">Protease</keyword>
<dbReference type="InterPro" id="IPR042150">
    <property type="entry name" value="MmRce1-like"/>
</dbReference>
<gene>
    <name evidence="3" type="ORF">LQV63_04090</name>
</gene>
<evidence type="ECO:0000313" key="4">
    <source>
        <dbReference type="Proteomes" id="UP001199916"/>
    </source>
</evidence>
<feature type="transmembrane region" description="Helical" evidence="1">
    <location>
        <begin position="36"/>
        <end position="53"/>
    </location>
</feature>
<dbReference type="Pfam" id="PF02517">
    <property type="entry name" value="Rce1-like"/>
    <property type="match status" value="1"/>
</dbReference>
<evidence type="ECO:0000259" key="2">
    <source>
        <dbReference type="Pfam" id="PF02517"/>
    </source>
</evidence>
<feature type="transmembrane region" description="Helical" evidence="1">
    <location>
        <begin position="74"/>
        <end position="100"/>
    </location>
</feature>
<dbReference type="PANTHER" id="PTHR35797:SF1">
    <property type="entry name" value="PROTEASE"/>
    <property type="match status" value="1"/>
</dbReference>
<keyword evidence="3" id="KW-0482">Metalloprotease</keyword>
<keyword evidence="1" id="KW-1133">Transmembrane helix</keyword>
<dbReference type="InterPro" id="IPR003675">
    <property type="entry name" value="Rce1/LyrA-like_dom"/>
</dbReference>
<organism evidence="3 4">
    <name type="scientific">Paenibacillus profundus</name>
    <dbReference type="NCBI Taxonomy" id="1173085"/>
    <lineage>
        <taxon>Bacteria</taxon>
        <taxon>Bacillati</taxon>
        <taxon>Bacillota</taxon>
        <taxon>Bacilli</taxon>
        <taxon>Bacillales</taxon>
        <taxon>Paenibacillaceae</taxon>
        <taxon>Paenibacillus</taxon>
    </lineage>
</organism>
<reference evidence="3 4" key="1">
    <citation type="submission" date="2021-11" db="EMBL/GenBank/DDBJ databases">
        <title>Draft genome sequence of Paenibacillus profundus YoMME, a new Gram-positive bacteria with exoelectrogenic properties.</title>
        <authorList>
            <person name="Hubenova Y."/>
            <person name="Hubenova E."/>
            <person name="Manasiev Y."/>
            <person name="Peykov S."/>
            <person name="Mitov M."/>
        </authorList>
    </citation>
    <scope>NUCLEOTIDE SEQUENCE [LARGE SCALE GENOMIC DNA]</scope>
    <source>
        <strain evidence="3 4">YoMME</strain>
    </source>
</reference>
<proteinExistence type="predicted"/>
<dbReference type="PANTHER" id="PTHR35797">
    <property type="entry name" value="PROTEASE-RELATED"/>
    <property type="match status" value="1"/>
</dbReference>
<dbReference type="Proteomes" id="UP001199916">
    <property type="component" value="Unassembled WGS sequence"/>
</dbReference>
<keyword evidence="1" id="KW-0812">Transmembrane</keyword>
<comment type="caution">
    <text evidence="3">The sequence shown here is derived from an EMBL/GenBank/DDBJ whole genome shotgun (WGS) entry which is preliminary data.</text>
</comment>
<name>A0ABS8Y9F6_9BACL</name>
<dbReference type="GO" id="GO:0008237">
    <property type="term" value="F:metallopeptidase activity"/>
    <property type="evidence" value="ECO:0007669"/>
    <property type="project" value="UniProtKB-KW"/>
</dbReference>
<keyword evidence="4" id="KW-1185">Reference proteome</keyword>
<dbReference type="EMBL" id="JAJNBZ010000002">
    <property type="protein sequence ID" value="MCE5168493.1"/>
    <property type="molecule type" value="Genomic_DNA"/>
</dbReference>